<gene>
    <name evidence="3" type="ORF">NCTC10295_01956</name>
</gene>
<dbReference type="PANTHER" id="PTHR33376">
    <property type="match status" value="1"/>
</dbReference>
<evidence type="ECO:0000256" key="2">
    <source>
        <dbReference type="SAM" id="SignalP"/>
    </source>
</evidence>
<accession>A0A378UKH5</accession>
<organism evidence="3 4">
    <name type="scientific">Bergeriella denitrificans</name>
    <name type="common">Neisseria denitrificans</name>
    <dbReference type="NCBI Taxonomy" id="494"/>
    <lineage>
        <taxon>Bacteria</taxon>
        <taxon>Pseudomonadati</taxon>
        <taxon>Pseudomonadota</taxon>
        <taxon>Betaproteobacteria</taxon>
        <taxon>Neisseriales</taxon>
        <taxon>Neisseriaceae</taxon>
        <taxon>Bergeriella</taxon>
    </lineage>
</organism>
<proteinExistence type="predicted"/>
<keyword evidence="4" id="KW-1185">Reference proteome</keyword>
<keyword evidence="1 2" id="KW-0732">Signal</keyword>
<dbReference type="PIRSF" id="PIRSF006470">
    <property type="entry name" value="DctB"/>
    <property type="match status" value="1"/>
</dbReference>
<dbReference type="AlphaFoldDB" id="A0A378UKH5"/>
<evidence type="ECO:0000256" key="1">
    <source>
        <dbReference type="ARBA" id="ARBA00022729"/>
    </source>
</evidence>
<dbReference type="Gene3D" id="3.40.190.170">
    <property type="entry name" value="Bacterial extracellular solute-binding protein, family 7"/>
    <property type="match status" value="1"/>
</dbReference>
<dbReference type="GO" id="GO:0055085">
    <property type="term" value="P:transmembrane transport"/>
    <property type="evidence" value="ECO:0007669"/>
    <property type="project" value="InterPro"/>
</dbReference>
<dbReference type="PANTHER" id="PTHR33376:SF2">
    <property type="entry name" value="DICARBOXYLATE-BINDING PERIPLASMIC PROTEIN"/>
    <property type="match status" value="1"/>
</dbReference>
<dbReference type="InterPro" id="IPR004682">
    <property type="entry name" value="TRAP_DctP"/>
</dbReference>
<dbReference type="NCBIfam" id="NF037995">
    <property type="entry name" value="TRAP_S1"/>
    <property type="match status" value="1"/>
</dbReference>
<feature type="chain" id="PRO_5016928783" evidence="2">
    <location>
        <begin position="25"/>
        <end position="325"/>
    </location>
</feature>
<name>A0A378UKH5_BERDE</name>
<dbReference type="GO" id="GO:0030246">
    <property type="term" value="F:carbohydrate binding"/>
    <property type="evidence" value="ECO:0007669"/>
    <property type="project" value="TreeGrafter"/>
</dbReference>
<dbReference type="CDD" id="cd13603">
    <property type="entry name" value="PBP2_TRAP_Siap_TeaA_like"/>
    <property type="match status" value="1"/>
</dbReference>
<dbReference type="Pfam" id="PF03480">
    <property type="entry name" value="DctP"/>
    <property type="match status" value="1"/>
</dbReference>
<evidence type="ECO:0000313" key="4">
    <source>
        <dbReference type="Proteomes" id="UP000254651"/>
    </source>
</evidence>
<dbReference type="RefSeq" id="WP_066078054.1">
    <property type="nucleotide sequence ID" value="NZ_CP181246.1"/>
</dbReference>
<evidence type="ECO:0000313" key="3">
    <source>
        <dbReference type="EMBL" id="STZ77149.1"/>
    </source>
</evidence>
<sequence length="325" mass="35772">MKSLHPLRLLAAALACAAAWSAQAETLKLGHVTPPSHVWHKIAVKIDQNLQAKSGGNMKLAVSPLSKLGSEGLMMDMLRSGAMPMAILTAGSLSNREPAFLGWSMPYLFRDVKHATAAAATPAAQEMLGSLDKHGMIGMGYAFAGMRHVLSLTPVNHPDDLKNRKIRAFPNPVYKDYWRGNGAAPTPLPLSEVAPALTTKLLDAVDIDLDALVGMKFHHQAPYLTMSNHMAFPAVIVVSKRYWDGLDERRRRIVREAVKEAELWGYEQAAAAEEKNLQAALKDGVKLQQADLQPFTRIGADVAERYRQRHALLGRFYREARALQP</sequence>
<dbReference type="GO" id="GO:0030288">
    <property type="term" value="C:outer membrane-bounded periplasmic space"/>
    <property type="evidence" value="ECO:0007669"/>
    <property type="project" value="InterPro"/>
</dbReference>
<feature type="signal peptide" evidence="2">
    <location>
        <begin position="1"/>
        <end position="24"/>
    </location>
</feature>
<dbReference type="InterPro" id="IPR018389">
    <property type="entry name" value="DctP_fam"/>
</dbReference>
<reference evidence="3 4" key="1">
    <citation type="submission" date="2018-06" db="EMBL/GenBank/DDBJ databases">
        <authorList>
            <consortium name="Pathogen Informatics"/>
            <person name="Doyle S."/>
        </authorList>
    </citation>
    <scope>NUCLEOTIDE SEQUENCE [LARGE SCALE GENOMIC DNA]</scope>
    <source>
        <strain evidence="3 4">NCTC10295</strain>
    </source>
</reference>
<protein>
    <submittedName>
        <fullName evidence="3">TRAP-type mannitol/chloroaromatic compound transport system, periplasmic component</fullName>
    </submittedName>
</protein>
<dbReference type="InterPro" id="IPR038404">
    <property type="entry name" value="TRAP_DctP_sf"/>
</dbReference>
<dbReference type="EMBL" id="UGQS01000002">
    <property type="protein sequence ID" value="STZ77149.1"/>
    <property type="molecule type" value="Genomic_DNA"/>
</dbReference>
<dbReference type="Proteomes" id="UP000254651">
    <property type="component" value="Unassembled WGS sequence"/>
</dbReference>